<dbReference type="PANTHER" id="PTHR43471">
    <property type="entry name" value="ABC TRANSPORTER PERMEASE"/>
    <property type="match status" value="1"/>
</dbReference>
<gene>
    <name evidence="2" type="ORF">LY60_01722</name>
</gene>
<feature type="transmembrane region" description="Helical" evidence="1">
    <location>
        <begin position="12"/>
        <end position="33"/>
    </location>
</feature>
<feature type="transmembrane region" description="Helical" evidence="1">
    <location>
        <begin position="119"/>
        <end position="149"/>
    </location>
</feature>
<dbReference type="AlphaFoldDB" id="A0A562JBI4"/>
<dbReference type="OrthoDB" id="9800309at2"/>
<feature type="transmembrane region" description="Helical" evidence="1">
    <location>
        <begin position="202"/>
        <end position="223"/>
    </location>
</feature>
<keyword evidence="3" id="KW-1185">Reference proteome</keyword>
<protein>
    <submittedName>
        <fullName evidence="2">ABC-2 type transport system permease protein</fullName>
    </submittedName>
</protein>
<keyword evidence="1" id="KW-1133">Transmembrane helix</keyword>
<evidence type="ECO:0000313" key="2">
    <source>
        <dbReference type="EMBL" id="TWH80460.1"/>
    </source>
</evidence>
<dbReference type="Pfam" id="PF12679">
    <property type="entry name" value="ABC2_membrane_2"/>
    <property type="match status" value="1"/>
</dbReference>
<dbReference type="RefSeq" id="WP_145082359.1">
    <property type="nucleotide sequence ID" value="NZ_DAMBUX010000003.1"/>
</dbReference>
<dbReference type="Proteomes" id="UP000315343">
    <property type="component" value="Unassembled WGS sequence"/>
</dbReference>
<name>A0A562JBI4_9FIRM</name>
<feature type="transmembrane region" description="Helical" evidence="1">
    <location>
        <begin position="77"/>
        <end position="98"/>
    </location>
</feature>
<dbReference type="GO" id="GO:0140359">
    <property type="term" value="F:ABC-type transporter activity"/>
    <property type="evidence" value="ECO:0007669"/>
    <property type="project" value="InterPro"/>
</dbReference>
<keyword evidence="1" id="KW-0472">Membrane</keyword>
<evidence type="ECO:0000256" key="1">
    <source>
        <dbReference type="SAM" id="Phobius"/>
    </source>
</evidence>
<dbReference type="GO" id="GO:0005886">
    <property type="term" value="C:plasma membrane"/>
    <property type="evidence" value="ECO:0007669"/>
    <property type="project" value="UniProtKB-SubCell"/>
</dbReference>
<organism evidence="2 3">
    <name type="scientific">Sedimentibacter saalensis</name>
    <dbReference type="NCBI Taxonomy" id="130788"/>
    <lineage>
        <taxon>Bacteria</taxon>
        <taxon>Bacillati</taxon>
        <taxon>Bacillota</taxon>
        <taxon>Tissierellia</taxon>
        <taxon>Sedimentibacter</taxon>
    </lineage>
</organism>
<reference evidence="2 3" key="1">
    <citation type="submission" date="2019-07" db="EMBL/GenBank/DDBJ databases">
        <title>Genomic Encyclopedia of Type Strains, Phase I: the one thousand microbial genomes (KMG-I) project.</title>
        <authorList>
            <person name="Kyrpides N."/>
        </authorList>
    </citation>
    <scope>NUCLEOTIDE SEQUENCE [LARGE SCALE GENOMIC DNA]</scope>
    <source>
        <strain evidence="2 3">DSM 13558</strain>
    </source>
</reference>
<keyword evidence="1" id="KW-0812">Transmembrane</keyword>
<dbReference type="PANTHER" id="PTHR43471:SF12">
    <property type="entry name" value="HYPOTHETICAL MEMBRANE PROTEIN, CONSERVED"/>
    <property type="match status" value="1"/>
</dbReference>
<comment type="caution">
    <text evidence="2">The sequence shown here is derived from an EMBL/GenBank/DDBJ whole genome shotgun (WGS) entry which is preliminary data.</text>
</comment>
<feature type="transmembrane region" description="Helical" evidence="1">
    <location>
        <begin position="161"/>
        <end position="190"/>
    </location>
</feature>
<proteinExistence type="predicted"/>
<sequence length="272" mass="30688">MMKSIIIKELKLSKKGLIIWGIVTLVTILYGLAEYPMVSQYADSIMDSMNSMPRIVVIMFGMEGLSMDTSLDYHLIMFYWICLIVFVHAVYIGVTILSRDQRDRTFEFIYSKPYKRNEIITAKILVGVINIIVLAFVSWIGSIATIMFIDGTFAGVIEGKLVIVLITKTIIGMLLTQVVFFSIGLLLAAALNTHNSALKSGFLFVFVTYVIGIVIEYVGKINYLNFLSPFRYFTGTEVVNNGINIVYVLISTMITAVSVYFTYSLYNRKDLI</sequence>
<feature type="transmembrane region" description="Helical" evidence="1">
    <location>
        <begin position="243"/>
        <end position="266"/>
    </location>
</feature>
<evidence type="ECO:0000313" key="3">
    <source>
        <dbReference type="Proteomes" id="UP000315343"/>
    </source>
</evidence>
<accession>A0A562JBI4</accession>
<dbReference type="EMBL" id="VLKH01000004">
    <property type="protein sequence ID" value="TWH80460.1"/>
    <property type="molecule type" value="Genomic_DNA"/>
</dbReference>